<dbReference type="RefSeq" id="WP_232055670.1">
    <property type="nucleotide sequence ID" value="NZ_LS992241.1"/>
</dbReference>
<keyword evidence="1" id="KW-0460">Magnesium</keyword>
<proteinExistence type="predicted"/>
<evidence type="ECO:0000313" key="2">
    <source>
        <dbReference type="EMBL" id="SYX85651.1"/>
    </source>
</evidence>
<dbReference type="Pfam" id="PF03747">
    <property type="entry name" value="ADP_ribosyl_GH"/>
    <property type="match status" value="1"/>
</dbReference>
<keyword evidence="2" id="KW-0378">Hydrolase</keyword>
<organism evidence="2 3">
    <name type="scientific">Paenibacillus alvei</name>
    <name type="common">Bacillus alvei</name>
    <dbReference type="NCBI Taxonomy" id="44250"/>
    <lineage>
        <taxon>Bacteria</taxon>
        <taxon>Bacillati</taxon>
        <taxon>Bacillota</taxon>
        <taxon>Bacilli</taxon>
        <taxon>Bacillales</taxon>
        <taxon>Paenibacillaceae</taxon>
        <taxon>Paenibacillus</taxon>
    </lineage>
</organism>
<accession>A0A383RG77</accession>
<protein>
    <submittedName>
        <fullName evidence="2">ADP-ribosylglycohydrolase</fullName>
    </submittedName>
</protein>
<comment type="cofactor">
    <cofactor evidence="1">
        <name>Mg(2+)</name>
        <dbReference type="ChEBI" id="CHEBI:18420"/>
    </cofactor>
    <text evidence="1">Binds 2 magnesium ions per subunit.</text>
</comment>
<dbReference type="InterPro" id="IPR005502">
    <property type="entry name" value="Ribosyl_crysJ1"/>
</dbReference>
<sequence length="498" mass="56000">MCKGNMYMQAEEIQHNWAHGSWSELLQAEWKQMIEEGKETQGIAEALEDWNHHHSHDEEAAAKLYCDMSNRRIRSDFPFTEPSDLESIRELRPTNAPFRSEEELKRESALRDDEFWHDRFHGAWVGRAIGCALGKPLEVPPFVDGAGGIPGWKWIRTWLQDADAWPFRNYVPGHSRASSIEFRPGEKLRISFPDSQLEQIRFMETDDDMRYAVLSQLLMECHGLNLKTEHVAAVWLERLSLKQVFTAECMTYVNLEQELAAVQDCKMSASSNKLEVDWERVRMHLNPYREWIGAQIRADVYGYSAPGRPELAAELAWRDASLSHVKNGIYGSMFVAAMIAAAFYEPDPERIVQAGIAQIPDTSRLAADIAQAIEIGKTSKSEEEVAERVWNSFGHYSWVHTNNNAALVAASLIFSKGDFACGVTTSVLGGFDTDCNGATVGSILGASMGHQQLPAHFVQPLNDTLYADVEGFHPIDFTALAHRSVVLFRGIENALVGK</sequence>
<dbReference type="EMBL" id="LS992241">
    <property type="protein sequence ID" value="SYX85651.1"/>
    <property type="molecule type" value="Genomic_DNA"/>
</dbReference>
<evidence type="ECO:0000313" key="3">
    <source>
        <dbReference type="Proteomes" id="UP000304148"/>
    </source>
</evidence>
<dbReference type="Proteomes" id="UP000304148">
    <property type="component" value="Chromosome"/>
</dbReference>
<evidence type="ECO:0000256" key="1">
    <source>
        <dbReference type="PIRSR" id="PIRSR605502-1"/>
    </source>
</evidence>
<dbReference type="InterPro" id="IPR036705">
    <property type="entry name" value="Ribosyl_crysJ1_sf"/>
</dbReference>
<feature type="binding site" evidence="1">
    <location>
        <position position="432"/>
    </location>
    <ligand>
        <name>Mg(2+)</name>
        <dbReference type="ChEBI" id="CHEBI:18420"/>
        <label>1</label>
    </ligand>
</feature>
<dbReference type="AlphaFoldDB" id="A0A383RG77"/>
<keyword evidence="1" id="KW-0479">Metal-binding</keyword>
<dbReference type="GO" id="GO:0046872">
    <property type="term" value="F:metal ion binding"/>
    <property type="evidence" value="ECO:0007669"/>
    <property type="project" value="UniProtKB-KW"/>
</dbReference>
<dbReference type="SUPFAM" id="SSF101478">
    <property type="entry name" value="ADP-ribosylglycohydrolase"/>
    <property type="match status" value="1"/>
</dbReference>
<dbReference type="Gene3D" id="1.10.4080.10">
    <property type="entry name" value="ADP-ribosylation/Crystallin J1"/>
    <property type="match status" value="1"/>
</dbReference>
<dbReference type="GO" id="GO:0016787">
    <property type="term" value="F:hydrolase activity"/>
    <property type="evidence" value="ECO:0007669"/>
    <property type="project" value="UniProtKB-KW"/>
</dbReference>
<name>A0A383RG77_PAEAL</name>
<reference evidence="3" key="1">
    <citation type="submission" date="2018-08" db="EMBL/GenBank/DDBJ databases">
        <authorList>
            <person name="Chevrot R."/>
        </authorList>
    </citation>
    <scope>NUCLEOTIDE SEQUENCE [LARGE SCALE GENOMIC DNA]</scope>
</reference>
<gene>
    <name evidence="2" type="ORF">PBLR_14073</name>
</gene>
<feature type="binding site" evidence="1">
    <location>
        <position position="434"/>
    </location>
    <ligand>
        <name>Mg(2+)</name>
        <dbReference type="ChEBI" id="CHEBI:18420"/>
        <label>1</label>
    </ligand>
</feature>